<dbReference type="PANTHER" id="PTHR44591">
    <property type="entry name" value="STRESS RESPONSE REGULATOR PROTEIN 1"/>
    <property type="match status" value="1"/>
</dbReference>
<dbReference type="InterPro" id="IPR011006">
    <property type="entry name" value="CheY-like_superfamily"/>
</dbReference>
<dbReference type="Gene3D" id="3.40.50.2300">
    <property type="match status" value="1"/>
</dbReference>
<evidence type="ECO:0000256" key="2">
    <source>
        <dbReference type="PROSITE-ProRule" id="PRU00169"/>
    </source>
</evidence>
<keyword evidence="5" id="KW-1185">Reference proteome</keyword>
<dbReference type="PROSITE" id="PS50110">
    <property type="entry name" value="RESPONSE_REGULATORY"/>
    <property type="match status" value="1"/>
</dbReference>
<evidence type="ECO:0000313" key="4">
    <source>
        <dbReference type="EMBL" id="MEP0863772.1"/>
    </source>
</evidence>
<dbReference type="PANTHER" id="PTHR44591:SF3">
    <property type="entry name" value="RESPONSE REGULATORY DOMAIN-CONTAINING PROTEIN"/>
    <property type="match status" value="1"/>
</dbReference>
<feature type="domain" description="Response regulatory" evidence="3">
    <location>
        <begin position="14"/>
        <end position="130"/>
    </location>
</feature>
<reference evidence="4 5" key="1">
    <citation type="submission" date="2022-04" db="EMBL/GenBank/DDBJ databases">
        <title>Positive selection, recombination, and allopatry shape intraspecific diversity of widespread and dominant cyanobacteria.</title>
        <authorList>
            <person name="Wei J."/>
            <person name="Shu W."/>
            <person name="Hu C."/>
        </authorList>
    </citation>
    <scope>NUCLEOTIDE SEQUENCE [LARGE SCALE GENOMIC DNA]</scope>
    <source>
        <strain evidence="4 5">GB2-A5</strain>
    </source>
</reference>
<name>A0ABV0JK07_9CYAN</name>
<dbReference type="InterPro" id="IPR050595">
    <property type="entry name" value="Bact_response_regulator"/>
</dbReference>
<accession>A0ABV0JK07</accession>
<feature type="modified residue" description="4-aspartylphosphate" evidence="2">
    <location>
        <position position="63"/>
    </location>
</feature>
<sequence>MSSNEQLSAVKAPVILAVDDDEDNLLLLTYVLEPLNCTVITAVDAHTAFEKVEIEHPDLILLDVMLPDLDGLQIVHQLRQDSKTRGIPVVAVTALAREEDRNRILTAGCNDYISKPYLIEDLEAIIHRNLTRNRSVVAPAEVPMDCAS</sequence>
<keyword evidence="1 2" id="KW-0597">Phosphoprotein</keyword>
<dbReference type="Pfam" id="PF00072">
    <property type="entry name" value="Response_reg"/>
    <property type="match status" value="1"/>
</dbReference>
<dbReference type="EMBL" id="JAMPKK010000006">
    <property type="protein sequence ID" value="MEP0863772.1"/>
    <property type="molecule type" value="Genomic_DNA"/>
</dbReference>
<dbReference type="SMART" id="SM00448">
    <property type="entry name" value="REC"/>
    <property type="match status" value="1"/>
</dbReference>
<organism evidence="4 5">
    <name type="scientific">Funiculus sociatus GB2-A5</name>
    <dbReference type="NCBI Taxonomy" id="2933946"/>
    <lineage>
        <taxon>Bacteria</taxon>
        <taxon>Bacillati</taxon>
        <taxon>Cyanobacteriota</taxon>
        <taxon>Cyanophyceae</taxon>
        <taxon>Coleofasciculales</taxon>
        <taxon>Coleofasciculaceae</taxon>
        <taxon>Funiculus</taxon>
    </lineage>
</organism>
<dbReference type="Proteomes" id="UP001442494">
    <property type="component" value="Unassembled WGS sequence"/>
</dbReference>
<dbReference type="SUPFAM" id="SSF52172">
    <property type="entry name" value="CheY-like"/>
    <property type="match status" value="1"/>
</dbReference>
<comment type="caution">
    <text evidence="4">The sequence shown here is derived from an EMBL/GenBank/DDBJ whole genome shotgun (WGS) entry which is preliminary data.</text>
</comment>
<protein>
    <submittedName>
        <fullName evidence="4">Response regulator</fullName>
    </submittedName>
</protein>
<proteinExistence type="predicted"/>
<evidence type="ECO:0000259" key="3">
    <source>
        <dbReference type="PROSITE" id="PS50110"/>
    </source>
</evidence>
<gene>
    <name evidence="4" type="ORF">NDI37_04740</name>
</gene>
<evidence type="ECO:0000256" key="1">
    <source>
        <dbReference type="ARBA" id="ARBA00022553"/>
    </source>
</evidence>
<dbReference type="InterPro" id="IPR001789">
    <property type="entry name" value="Sig_transdc_resp-reg_receiver"/>
</dbReference>
<evidence type="ECO:0000313" key="5">
    <source>
        <dbReference type="Proteomes" id="UP001442494"/>
    </source>
</evidence>